<protein>
    <submittedName>
        <fullName evidence="2">Uncharacterized protein DUF1801</fullName>
    </submittedName>
</protein>
<accession>A0A562U2H6</accession>
<comment type="caution">
    <text evidence="2">The sequence shown here is derived from an EMBL/GenBank/DDBJ whole genome shotgun (WGS) entry which is preliminary data.</text>
</comment>
<sequence length="145" mass="16195">MAEAKTKPTKVSAESFLNTIDDEQARKDSFTLIKLMEKITGEPPVMWGPAIIGFGKYHYKYASGHEGDICLTGFSPRKGKLSLYTMAAFEGRNDLLTRLGKHKGGKGCLYIKKLDDVDMAVLETLIIKSIEFLNKKIADYKVSEK</sequence>
<proteinExistence type="predicted"/>
<dbReference type="Pfam" id="PF08818">
    <property type="entry name" value="DUF1801"/>
    <property type="match status" value="1"/>
</dbReference>
<keyword evidence="3" id="KW-1185">Reference proteome</keyword>
<dbReference type="OrthoDB" id="5951444at2"/>
<evidence type="ECO:0000313" key="2">
    <source>
        <dbReference type="EMBL" id="TWI99987.1"/>
    </source>
</evidence>
<dbReference type="EMBL" id="VLLI01000006">
    <property type="protein sequence ID" value="TWI99987.1"/>
    <property type="molecule type" value="Genomic_DNA"/>
</dbReference>
<dbReference type="AlphaFoldDB" id="A0A562U2H6"/>
<name>A0A562U2H6_9SPHI</name>
<gene>
    <name evidence="2" type="ORF">JN11_02403</name>
</gene>
<reference evidence="2 3" key="1">
    <citation type="submission" date="2019-07" db="EMBL/GenBank/DDBJ databases">
        <title>Genomic Encyclopedia of Archaeal and Bacterial Type Strains, Phase II (KMG-II): from individual species to whole genera.</title>
        <authorList>
            <person name="Goeker M."/>
        </authorList>
    </citation>
    <scope>NUCLEOTIDE SEQUENCE [LARGE SCALE GENOMIC DNA]</scope>
    <source>
        <strain evidence="2 3">ATCC BAA-1854</strain>
    </source>
</reference>
<organism evidence="2 3">
    <name type="scientific">Mucilaginibacter frigoritolerans</name>
    <dbReference type="NCBI Taxonomy" id="652788"/>
    <lineage>
        <taxon>Bacteria</taxon>
        <taxon>Pseudomonadati</taxon>
        <taxon>Bacteroidota</taxon>
        <taxon>Sphingobacteriia</taxon>
        <taxon>Sphingobacteriales</taxon>
        <taxon>Sphingobacteriaceae</taxon>
        <taxon>Mucilaginibacter</taxon>
    </lineage>
</organism>
<evidence type="ECO:0000313" key="3">
    <source>
        <dbReference type="Proteomes" id="UP000317010"/>
    </source>
</evidence>
<dbReference type="InterPro" id="IPR014922">
    <property type="entry name" value="YdhG-like"/>
</dbReference>
<feature type="domain" description="YdhG-like" evidence="1">
    <location>
        <begin position="31"/>
        <end position="128"/>
    </location>
</feature>
<dbReference type="RefSeq" id="WP_144912777.1">
    <property type="nucleotide sequence ID" value="NZ_VLLI01000006.1"/>
</dbReference>
<dbReference type="Proteomes" id="UP000317010">
    <property type="component" value="Unassembled WGS sequence"/>
</dbReference>
<evidence type="ECO:0000259" key="1">
    <source>
        <dbReference type="Pfam" id="PF08818"/>
    </source>
</evidence>